<keyword evidence="4" id="KW-1185">Reference proteome</keyword>
<dbReference type="AlphaFoldDB" id="A0A448WM67"/>
<feature type="region of interest" description="Disordered" evidence="1">
    <location>
        <begin position="38"/>
        <end position="79"/>
    </location>
</feature>
<dbReference type="Proteomes" id="UP000784294">
    <property type="component" value="Unassembled WGS sequence"/>
</dbReference>
<sequence>MIWRTGQIEDKYVLMSLAILVIISIWHAVVTLFPNAPPPTPPTEASARSTPTTTSTDVRSPASPSSTSPIATRSASASGHKFPVARASSAFSASTPSTLTAFGSQTHTVGLSTPATQTFSGRRRGRLTRAASIGNWDTPNLDERLLSRSDLSALNEARPLSERGAIVKQQRPADRHTFVRQIVLRDADMGNSDVSPNAGSTTTSTKSEEKPRLQERLGTMPVLPAQVWDLPDFPTEMQGKQATRRRDKHKLDLKGLF</sequence>
<name>A0A448WM67_9PLAT</name>
<evidence type="ECO:0000256" key="1">
    <source>
        <dbReference type="SAM" id="MobiDB-lite"/>
    </source>
</evidence>
<feature type="region of interest" description="Disordered" evidence="1">
    <location>
        <begin position="236"/>
        <end position="257"/>
    </location>
</feature>
<evidence type="ECO:0000256" key="2">
    <source>
        <dbReference type="SAM" id="Phobius"/>
    </source>
</evidence>
<feature type="compositionally biased region" description="Low complexity" evidence="1">
    <location>
        <begin position="43"/>
        <end position="78"/>
    </location>
</feature>
<accession>A0A448WM67</accession>
<keyword evidence="2" id="KW-1133">Transmembrane helix</keyword>
<protein>
    <submittedName>
        <fullName evidence="3">Uncharacterized protein</fullName>
    </submittedName>
</protein>
<proteinExistence type="predicted"/>
<evidence type="ECO:0000313" key="4">
    <source>
        <dbReference type="Proteomes" id="UP000784294"/>
    </source>
</evidence>
<evidence type="ECO:0000313" key="3">
    <source>
        <dbReference type="EMBL" id="VEL15028.1"/>
    </source>
</evidence>
<feature type="region of interest" description="Disordered" evidence="1">
    <location>
        <begin position="189"/>
        <end position="213"/>
    </location>
</feature>
<dbReference type="EMBL" id="CAAALY010023173">
    <property type="protein sequence ID" value="VEL15028.1"/>
    <property type="molecule type" value="Genomic_DNA"/>
</dbReference>
<keyword evidence="2" id="KW-0812">Transmembrane</keyword>
<reference evidence="3" key="1">
    <citation type="submission" date="2018-11" db="EMBL/GenBank/DDBJ databases">
        <authorList>
            <consortium name="Pathogen Informatics"/>
        </authorList>
    </citation>
    <scope>NUCLEOTIDE SEQUENCE</scope>
</reference>
<gene>
    <name evidence="3" type="ORF">PXEA_LOCUS8468</name>
</gene>
<keyword evidence="2" id="KW-0472">Membrane</keyword>
<comment type="caution">
    <text evidence="3">The sequence shown here is derived from an EMBL/GenBank/DDBJ whole genome shotgun (WGS) entry which is preliminary data.</text>
</comment>
<organism evidence="3 4">
    <name type="scientific">Protopolystoma xenopodis</name>
    <dbReference type="NCBI Taxonomy" id="117903"/>
    <lineage>
        <taxon>Eukaryota</taxon>
        <taxon>Metazoa</taxon>
        <taxon>Spiralia</taxon>
        <taxon>Lophotrochozoa</taxon>
        <taxon>Platyhelminthes</taxon>
        <taxon>Monogenea</taxon>
        <taxon>Polyopisthocotylea</taxon>
        <taxon>Polystomatidea</taxon>
        <taxon>Polystomatidae</taxon>
        <taxon>Protopolystoma</taxon>
    </lineage>
</organism>
<feature type="transmembrane region" description="Helical" evidence="2">
    <location>
        <begin position="12"/>
        <end position="33"/>
    </location>
</feature>